<evidence type="ECO:0000313" key="5">
    <source>
        <dbReference type="Proteomes" id="UP001500839"/>
    </source>
</evidence>
<dbReference type="PROSITE" id="PS50801">
    <property type="entry name" value="STAS"/>
    <property type="match status" value="1"/>
</dbReference>
<dbReference type="InterPro" id="IPR036388">
    <property type="entry name" value="WH-like_DNA-bd_sf"/>
</dbReference>
<accession>A0ABP9CNV9</accession>
<dbReference type="RefSeq" id="WP_345602238.1">
    <property type="nucleotide sequence ID" value="NZ_BAABKQ010000001.1"/>
</dbReference>
<keyword evidence="1" id="KW-0805">Transcription regulation</keyword>
<evidence type="ECO:0000256" key="2">
    <source>
        <dbReference type="ARBA" id="ARBA00023163"/>
    </source>
</evidence>
<evidence type="ECO:0000259" key="3">
    <source>
        <dbReference type="PROSITE" id="PS50801"/>
    </source>
</evidence>
<evidence type="ECO:0000313" key="4">
    <source>
        <dbReference type="EMBL" id="GAA4813343.1"/>
    </source>
</evidence>
<dbReference type="EMBL" id="BAABKQ010000001">
    <property type="protein sequence ID" value="GAA4813343.1"/>
    <property type="molecule type" value="Genomic_DNA"/>
</dbReference>
<dbReference type="Pfam" id="PF03861">
    <property type="entry name" value="ANTAR"/>
    <property type="match status" value="1"/>
</dbReference>
<keyword evidence="2" id="KW-0804">Transcription</keyword>
<dbReference type="Gene3D" id="3.30.450.40">
    <property type="match status" value="1"/>
</dbReference>
<dbReference type="InterPro" id="IPR005561">
    <property type="entry name" value="ANTAR"/>
</dbReference>
<reference evidence="5" key="1">
    <citation type="journal article" date="2019" name="Int. J. Syst. Evol. Microbiol.">
        <title>The Global Catalogue of Microorganisms (GCM) 10K type strain sequencing project: providing services to taxonomists for standard genome sequencing and annotation.</title>
        <authorList>
            <consortium name="The Broad Institute Genomics Platform"/>
            <consortium name="The Broad Institute Genome Sequencing Center for Infectious Disease"/>
            <person name="Wu L."/>
            <person name="Ma J."/>
        </authorList>
    </citation>
    <scope>NUCLEOTIDE SEQUENCE [LARGE SCALE GENOMIC DNA]</scope>
    <source>
        <strain evidence="5">JCM 18542</strain>
    </source>
</reference>
<dbReference type="InterPro" id="IPR002645">
    <property type="entry name" value="STAS_dom"/>
</dbReference>
<dbReference type="Pfam" id="PF13185">
    <property type="entry name" value="GAF_2"/>
    <property type="match status" value="1"/>
</dbReference>
<dbReference type="Proteomes" id="UP001500839">
    <property type="component" value="Unassembled WGS sequence"/>
</dbReference>
<proteinExistence type="predicted"/>
<keyword evidence="5" id="KW-1185">Reference proteome</keyword>
<feature type="domain" description="STAS" evidence="3">
    <location>
        <begin position="239"/>
        <end position="347"/>
    </location>
</feature>
<dbReference type="InterPro" id="IPR058548">
    <property type="entry name" value="MlaB-like_STAS"/>
</dbReference>
<dbReference type="InterPro" id="IPR003018">
    <property type="entry name" value="GAF"/>
</dbReference>
<dbReference type="Pfam" id="PF13466">
    <property type="entry name" value="STAS_2"/>
    <property type="match status" value="1"/>
</dbReference>
<evidence type="ECO:0000256" key="1">
    <source>
        <dbReference type="ARBA" id="ARBA00023015"/>
    </source>
</evidence>
<name>A0ABP9CNV9_9ACTN</name>
<dbReference type="CDD" id="cd07043">
    <property type="entry name" value="STAS_anti-anti-sigma_factors"/>
    <property type="match status" value="1"/>
</dbReference>
<comment type="caution">
    <text evidence="4">The sequence shown here is derived from an EMBL/GenBank/DDBJ whole genome shotgun (WGS) entry which is preliminary data.</text>
</comment>
<dbReference type="Gene3D" id="3.30.750.24">
    <property type="entry name" value="STAS domain"/>
    <property type="match status" value="1"/>
</dbReference>
<dbReference type="SUPFAM" id="SSF55781">
    <property type="entry name" value="GAF domain-like"/>
    <property type="match status" value="1"/>
</dbReference>
<dbReference type="SUPFAM" id="SSF52091">
    <property type="entry name" value="SpoIIaa-like"/>
    <property type="match status" value="1"/>
</dbReference>
<sequence length="351" mass="36012">MPSLTQIHPPHAPAGGDNLDAALEQSTHAAVAAIPAAAQAGITCPACSGSVSSYGATDPAVDTLARSQNARRRGPWLPTARGLRTVSIVDTAADRRWPEFAFAARQCGFGSILAVGLSADDPTLGTLTLYATDVDAFSGDDETIAAVFADHAATQLRKHTGHTSEGDAGPAAGDHAIIGHAEGVLMETHHVNAHEARAMLRRTADQANLTTTGAAYWLITDATGRGRTGRPATSGNEPVTFEIGGDIDAANAATLARRLAHLPRRDTTIDLTRLGFCSARGLELLFEHSRRLADNGAVLRLGGCPPPLRAVIDRLGLDDALPAANTITNSTGVGAVSDTAPAAAGAAGGPL</sequence>
<protein>
    <recommendedName>
        <fullName evidence="3">STAS domain-containing protein</fullName>
    </recommendedName>
</protein>
<dbReference type="InterPro" id="IPR036513">
    <property type="entry name" value="STAS_dom_sf"/>
</dbReference>
<dbReference type="Gene3D" id="1.10.10.10">
    <property type="entry name" value="Winged helix-like DNA-binding domain superfamily/Winged helix DNA-binding domain"/>
    <property type="match status" value="1"/>
</dbReference>
<organism evidence="4 5">
    <name type="scientific">Tomitella cavernea</name>
    <dbReference type="NCBI Taxonomy" id="1387982"/>
    <lineage>
        <taxon>Bacteria</taxon>
        <taxon>Bacillati</taxon>
        <taxon>Actinomycetota</taxon>
        <taxon>Actinomycetes</taxon>
        <taxon>Mycobacteriales</taxon>
        <taxon>Tomitella</taxon>
    </lineage>
</organism>
<gene>
    <name evidence="4" type="ORF">GCM10023353_17870</name>
</gene>
<dbReference type="InterPro" id="IPR029016">
    <property type="entry name" value="GAF-like_dom_sf"/>
</dbReference>